<evidence type="ECO:0000256" key="6">
    <source>
        <dbReference type="ARBA" id="ARBA00022777"/>
    </source>
</evidence>
<reference evidence="11 12" key="1">
    <citation type="submission" date="2018-08" db="EMBL/GenBank/DDBJ databases">
        <title>A genome reference for cultivated species of the human gut microbiota.</title>
        <authorList>
            <person name="Zou Y."/>
            <person name="Xue W."/>
            <person name="Luo G."/>
        </authorList>
    </citation>
    <scope>NUCLEOTIDE SEQUENCE [LARGE SCALE GENOMIC DNA]</scope>
    <source>
        <strain evidence="11 12">OF01-3</strain>
    </source>
</reference>
<evidence type="ECO:0000256" key="7">
    <source>
        <dbReference type="ARBA" id="ARBA00022840"/>
    </source>
</evidence>
<dbReference type="AlphaFoldDB" id="A0A3E2TGU2"/>
<gene>
    <name evidence="11" type="primary">folK</name>
    <name evidence="11" type="ORF">DXA39_06885</name>
</gene>
<sequence length="276" mass="31937">MTDYISIKGLEVFAYHGVFESEKNLGQRYKIDLKIGTKTQRAGLTDDLEKTIDYGALAKEVSENFSRKSFNLIEAAAEDTAIFILDNYKNIEEVYARIIKPYTPVRESIDEVAVEIFRKKSISYIGLGANIGNREENLNNALNLINENKYMKILKKSSLYETAAWGVVDQPDFLNMAIKIETVLSPHELLYELNNIEEKLGRTRLRHRGERNIDLDILFFDDLVIFENDLIIPHPYIKERSFVLDPLNEIEPYLNHPVYNNQIRDLKSDLDSKNKN</sequence>
<dbReference type="OrthoDB" id="9808041at2"/>
<evidence type="ECO:0000256" key="2">
    <source>
        <dbReference type="ARBA" id="ARBA00005051"/>
    </source>
</evidence>
<dbReference type="NCBIfam" id="TIGR00525">
    <property type="entry name" value="folB"/>
    <property type="match status" value="1"/>
</dbReference>
<protein>
    <recommendedName>
        <fullName evidence="9">Bifunctional folate synthesis protein</fullName>
    </recommendedName>
    <domain>
        <recommendedName>
            <fullName evidence="9">Dihydroneopterin aldolase</fullName>
            <shortName evidence="9">DHNA</shortName>
            <ecNumber evidence="9">4.1.2.25</ecNumber>
        </recommendedName>
        <alternativeName>
            <fullName evidence="9">7,8-dihydroneopterin aldolase</fullName>
        </alternativeName>
    </domain>
    <domain>
        <recommendedName>
            <fullName evidence="9">2-amino-4-hydroxy-6-hydroxymethyldihydropteridine pyrophosphokinase</fullName>
            <ecNumber evidence="9">2.7.6.3</ecNumber>
        </recommendedName>
        <alternativeName>
            <fullName evidence="9">6-hydroxymethyl-7,8-dihydropterin pyrophosphokinase</fullName>
            <shortName evidence="9">PPPK</shortName>
        </alternativeName>
        <alternativeName>
            <fullName evidence="9">7,8-dihydro-6-hydroxymethylpterin pyrophosphokinase</fullName>
            <shortName evidence="9">HPPK</shortName>
        </alternativeName>
    </domain>
</protein>
<dbReference type="SUPFAM" id="SSF55620">
    <property type="entry name" value="Tetrahydrobiopterin biosynthesis enzymes-like"/>
    <property type="match status" value="1"/>
</dbReference>
<evidence type="ECO:0000256" key="3">
    <source>
        <dbReference type="ARBA" id="ARBA00009640"/>
    </source>
</evidence>
<dbReference type="GO" id="GO:0046656">
    <property type="term" value="P:folic acid biosynthetic process"/>
    <property type="evidence" value="ECO:0007669"/>
    <property type="project" value="UniProtKB-UniRule"/>
</dbReference>
<dbReference type="UniPathway" id="UPA00077">
    <property type="reaction ID" value="UER00154"/>
</dbReference>
<dbReference type="Gene3D" id="3.30.1130.10">
    <property type="match status" value="1"/>
</dbReference>
<comment type="similarity">
    <text evidence="9">Belongs to the DHNA family.</text>
</comment>
<dbReference type="PANTHER" id="PTHR43071:SF1">
    <property type="entry name" value="2-AMINO-4-HYDROXY-6-HYDROXYMETHYLDIHYDROPTERIDINE PYROPHOSPHOKINASE"/>
    <property type="match status" value="1"/>
</dbReference>
<keyword evidence="12" id="KW-1185">Reference proteome</keyword>
<dbReference type="InterPro" id="IPR006156">
    <property type="entry name" value="Dihydroneopterin_aldolase"/>
</dbReference>
<dbReference type="EMBL" id="QVEU01000005">
    <property type="protein sequence ID" value="RGB75524.1"/>
    <property type="molecule type" value="Genomic_DNA"/>
</dbReference>
<dbReference type="GO" id="GO:0005524">
    <property type="term" value="F:ATP binding"/>
    <property type="evidence" value="ECO:0007669"/>
    <property type="project" value="UniProtKB-KW"/>
</dbReference>
<keyword evidence="9" id="KW-0456">Lyase</keyword>
<dbReference type="SMART" id="SM00905">
    <property type="entry name" value="FolB"/>
    <property type="match status" value="1"/>
</dbReference>
<comment type="function">
    <text evidence="9">Catalyzes the conversion of 7,8-dihydroneopterin to 6-hydroxymethyl-7,8-dihydropterin.</text>
</comment>
<dbReference type="GO" id="GO:0016301">
    <property type="term" value="F:kinase activity"/>
    <property type="evidence" value="ECO:0007669"/>
    <property type="project" value="UniProtKB-KW"/>
</dbReference>
<dbReference type="NCBIfam" id="TIGR00526">
    <property type="entry name" value="folB_dom"/>
    <property type="match status" value="1"/>
</dbReference>
<keyword evidence="5" id="KW-0547">Nucleotide-binding</keyword>
<dbReference type="RefSeq" id="WP_117521974.1">
    <property type="nucleotide sequence ID" value="NZ_QVEU01000005.1"/>
</dbReference>
<dbReference type="Gene3D" id="3.30.70.560">
    <property type="entry name" value="7,8-Dihydro-6-hydroxymethylpterin-pyrophosphokinase HPPK"/>
    <property type="match status" value="1"/>
</dbReference>
<dbReference type="InterPro" id="IPR043133">
    <property type="entry name" value="GTP-CH-I_C/QueF"/>
</dbReference>
<dbReference type="InterPro" id="IPR035907">
    <property type="entry name" value="Hppk_sf"/>
</dbReference>
<keyword evidence="7" id="KW-0067">ATP-binding</keyword>
<dbReference type="GO" id="GO:0004150">
    <property type="term" value="F:dihydroneopterin aldolase activity"/>
    <property type="evidence" value="ECO:0007669"/>
    <property type="project" value="UniProtKB-UniRule"/>
</dbReference>
<evidence type="ECO:0000256" key="1">
    <source>
        <dbReference type="ARBA" id="ARBA00000198"/>
    </source>
</evidence>
<dbReference type="EC" id="2.7.6.3" evidence="9"/>
<keyword evidence="6 11" id="KW-0418">Kinase</keyword>
<dbReference type="NCBIfam" id="TIGR01498">
    <property type="entry name" value="folK"/>
    <property type="match status" value="1"/>
</dbReference>
<dbReference type="Pfam" id="PF02152">
    <property type="entry name" value="FolB"/>
    <property type="match status" value="1"/>
</dbReference>
<dbReference type="GO" id="GO:0046654">
    <property type="term" value="P:tetrahydrofolate biosynthetic process"/>
    <property type="evidence" value="ECO:0007669"/>
    <property type="project" value="UniProtKB-UniRule"/>
</dbReference>
<dbReference type="GO" id="GO:0003848">
    <property type="term" value="F:2-amino-4-hydroxy-6-hydroxymethyldihydropteridine diphosphokinase activity"/>
    <property type="evidence" value="ECO:0007669"/>
    <property type="project" value="UniProtKB-EC"/>
</dbReference>
<dbReference type="InterPro" id="IPR000550">
    <property type="entry name" value="Hppk"/>
</dbReference>
<dbReference type="PANTHER" id="PTHR43071">
    <property type="entry name" value="2-AMINO-4-HYDROXY-6-HYDROXYMETHYLDIHYDROPTERIDINE PYROPHOSPHOKINASE"/>
    <property type="match status" value="1"/>
</dbReference>
<comment type="pathway">
    <text evidence="2">Cofactor biosynthesis; tetrahydrofolate biosynthesis; 2-amino-4-hydroxy-6-hydroxymethyl-7,8-dihydropteridine diphosphate from 7,8-dihydroneopterin triphosphate: step 4/4.</text>
</comment>
<dbReference type="SUPFAM" id="SSF55083">
    <property type="entry name" value="6-hydroxymethyl-7,8-dihydropterin pyrophosphokinase, HPPK"/>
    <property type="match status" value="1"/>
</dbReference>
<evidence type="ECO:0000313" key="11">
    <source>
        <dbReference type="EMBL" id="RGB75524.1"/>
    </source>
</evidence>
<evidence type="ECO:0000259" key="10">
    <source>
        <dbReference type="PROSITE" id="PS00794"/>
    </source>
</evidence>
<dbReference type="CDD" id="cd00534">
    <property type="entry name" value="DHNA_DHNTPE"/>
    <property type="match status" value="1"/>
</dbReference>
<comment type="caution">
    <text evidence="11">The sequence shown here is derived from an EMBL/GenBank/DDBJ whole genome shotgun (WGS) entry which is preliminary data.</text>
</comment>
<keyword evidence="4 11" id="KW-0808">Transferase</keyword>
<evidence type="ECO:0000256" key="9">
    <source>
        <dbReference type="RuleBase" id="RU362079"/>
    </source>
</evidence>
<evidence type="ECO:0000256" key="4">
    <source>
        <dbReference type="ARBA" id="ARBA00022679"/>
    </source>
</evidence>
<comment type="similarity">
    <text evidence="3">In the N-terminal section; belongs to the DHNA family.</text>
</comment>
<comment type="catalytic activity">
    <reaction evidence="1">
        <text>6-hydroxymethyl-7,8-dihydropterin + ATP = (7,8-dihydropterin-6-yl)methyl diphosphate + AMP + H(+)</text>
        <dbReference type="Rhea" id="RHEA:11412"/>
        <dbReference type="ChEBI" id="CHEBI:15378"/>
        <dbReference type="ChEBI" id="CHEBI:30616"/>
        <dbReference type="ChEBI" id="CHEBI:44841"/>
        <dbReference type="ChEBI" id="CHEBI:72950"/>
        <dbReference type="ChEBI" id="CHEBI:456215"/>
        <dbReference type="EC" id="2.7.6.3"/>
    </reaction>
</comment>
<comment type="pathway">
    <text evidence="9">Cofactor biosynthesis; tetrahydrofolate biosynthesis; 2-amino-4-hydroxy-6-hydroxymethyl-7,8-dihydropteridine diphosphate from 7,8-dihydroneopterin triphosphate: step 3/4.</text>
</comment>
<organism evidence="11 12">
    <name type="scientific">Anaerococcus nagyae</name>
    <dbReference type="NCBI Taxonomy" id="1755241"/>
    <lineage>
        <taxon>Bacteria</taxon>
        <taxon>Bacillati</taxon>
        <taxon>Bacillota</taxon>
        <taxon>Tissierellia</taxon>
        <taxon>Tissierellales</taxon>
        <taxon>Peptoniphilaceae</taxon>
        <taxon>Anaerococcus</taxon>
    </lineage>
</organism>
<comment type="catalytic activity">
    <reaction evidence="9">
        <text>7,8-dihydroneopterin = 6-hydroxymethyl-7,8-dihydropterin + glycolaldehyde</text>
        <dbReference type="Rhea" id="RHEA:10540"/>
        <dbReference type="ChEBI" id="CHEBI:17001"/>
        <dbReference type="ChEBI" id="CHEBI:17071"/>
        <dbReference type="ChEBI" id="CHEBI:44841"/>
        <dbReference type="EC" id="4.1.2.25"/>
    </reaction>
</comment>
<name>A0A3E2TGU2_9FIRM</name>
<evidence type="ECO:0000313" key="12">
    <source>
        <dbReference type="Proteomes" id="UP000261011"/>
    </source>
</evidence>
<dbReference type="InterPro" id="IPR006157">
    <property type="entry name" value="FolB_dom"/>
</dbReference>
<proteinExistence type="inferred from homology"/>
<dbReference type="CDD" id="cd00483">
    <property type="entry name" value="HPPK"/>
    <property type="match status" value="1"/>
</dbReference>
<feature type="domain" description="7,8-dihydro-6-hydroxymethylpterin-pyrophosphokinase" evidence="10">
    <location>
        <begin position="207"/>
        <end position="218"/>
    </location>
</feature>
<dbReference type="Proteomes" id="UP000261011">
    <property type="component" value="Unassembled WGS sequence"/>
</dbReference>
<dbReference type="EC" id="4.1.2.25" evidence="9"/>
<dbReference type="PROSITE" id="PS00794">
    <property type="entry name" value="HPPK"/>
    <property type="match status" value="1"/>
</dbReference>
<evidence type="ECO:0000256" key="8">
    <source>
        <dbReference type="ARBA" id="ARBA00022909"/>
    </source>
</evidence>
<dbReference type="Pfam" id="PF01288">
    <property type="entry name" value="HPPK"/>
    <property type="match status" value="1"/>
</dbReference>
<evidence type="ECO:0000256" key="5">
    <source>
        <dbReference type="ARBA" id="ARBA00022741"/>
    </source>
</evidence>
<accession>A0A3E2TGU2</accession>
<keyword evidence="8 9" id="KW-0289">Folate biosynthesis</keyword>